<dbReference type="RefSeq" id="WP_345919024.1">
    <property type="nucleotide sequence ID" value="NZ_JBDIVE010000003.1"/>
</dbReference>
<dbReference type="Proteomes" id="UP001410394">
    <property type="component" value="Unassembled WGS sequence"/>
</dbReference>
<feature type="chain" id="PRO_5045177497" evidence="3">
    <location>
        <begin position="27"/>
        <end position="196"/>
    </location>
</feature>
<keyword evidence="6" id="KW-1185">Reference proteome</keyword>
<dbReference type="SUPFAM" id="SSF52833">
    <property type="entry name" value="Thioredoxin-like"/>
    <property type="match status" value="1"/>
</dbReference>
<name>A0ABU9YWX2_9RHOO</name>
<dbReference type="InterPro" id="IPR013766">
    <property type="entry name" value="Thioredoxin_domain"/>
</dbReference>
<evidence type="ECO:0000256" key="3">
    <source>
        <dbReference type="SAM" id="SignalP"/>
    </source>
</evidence>
<dbReference type="PANTHER" id="PTHR12151:SF25">
    <property type="entry name" value="LINALOOL DEHYDRATASE_ISOMERASE DOMAIN-CONTAINING PROTEIN"/>
    <property type="match status" value="1"/>
</dbReference>
<dbReference type="PROSITE" id="PS51352">
    <property type="entry name" value="THIOREDOXIN_2"/>
    <property type="match status" value="1"/>
</dbReference>
<protein>
    <submittedName>
        <fullName evidence="5">SCO family protein</fullName>
    </submittedName>
</protein>
<proteinExistence type="inferred from homology"/>
<organism evidence="5 6">
    <name type="scientific">Uliginosibacterium sediminicola</name>
    <dbReference type="NCBI Taxonomy" id="2024550"/>
    <lineage>
        <taxon>Bacteria</taxon>
        <taxon>Pseudomonadati</taxon>
        <taxon>Pseudomonadota</taxon>
        <taxon>Betaproteobacteria</taxon>
        <taxon>Rhodocyclales</taxon>
        <taxon>Zoogloeaceae</taxon>
        <taxon>Uliginosibacterium</taxon>
    </lineage>
</organism>
<accession>A0ABU9YWX2</accession>
<evidence type="ECO:0000259" key="4">
    <source>
        <dbReference type="PROSITE" id="PS51352"/>
    </source>
</evidence>
<dbReference type="EMBL" id="JBDIVE010000003">
    <property type="protein sequence ID" value="MEN3068254.1"/>
    <property type="molecule type" value="Genomic_DNA"/>
</dbReference>
<feature type="domain" description="Thioredoxin" evidence="4">
    <location>
        <begin position="16"/>
        <end position="194"/>
    </location>
</feature>
<dbReference type="InterPro" id="IPR003782">
    <property type="entry name" value="SCO1/SenC"/>
</dbReference>
<dbReference type="PANTHER" id="PTHR12151">
    <property type="entry name" value="ELECTRON TRANSPORT PROTIN SCO1/SENC FAMILY MEMBER"/>
    <property type="match status" value="1"/>
</dbReference>
<evidence type="ECO:0000256" key="2">
    <source>
        <dbReference type="ARBA" id="ARBA00023008"/>
    </source>
</evidence>
<keyword evidence="2" id="KW-0186">Copper</keyword>
<evidence type="ECO:0000313" key="5">
    <source>
        <dbReference type="EMBL" id="MEN3068254.1"/>
    </source>
</evidence>
<evidence type="ECO:0000313" key="6">
    <source>
        <dbReference type="Proteomes" id="UP001410394"/>
    </source>
</evidence>
<keyword evidence="3" id="KW-0732">Signal</keyword>
<dbReference type="Pfam" id="PF02630">
    <property type="entry name" value="SCO1-SenC"/>
    <property type="match status" value="1"/>
</dbReference>
<dbReference type="InterPro" id="IPR036249">
    <property type="entry name" value="Thioredoxin-like_sf"/>
</dbReference>
<evidence type="ECO:0000256" key="1">
    <source>
        <dbReference type="ARBA" id="ARBA00010996"/>
    </source>
</evidence>
<dbReference type="Gene3D" id="3.40.30.10">
    <property type="entry name" value="Glutaredoxin"/>
    <property type="match status" value="1"/>
</dbReference>
<reference evidence="5 6" key="1">
    <citation type="journal article" date="2018" name="Int. J. Syst. Evol. Microbiol.">
        <title>Uliginosibacterium sediminicola sp. nov., isolated from freshwater sediment.</title>
        <authorList>
            <person name="Hwang W.M."/>
            <person name="Kim S.M."/>
            <person name="Kang K."/>
            <person name="Ahn T.Y."/>
        </authorList>
    </citation>
    <scope>NUCLEOTIDE SEQUENCE [LARGE SCALE GENOMIC DNA]</scope>
    <source>
        <strain evidence="5 6">M1-21</strain>
    </source>
</reference>
<dbReference type="PROSITE" id="PS51257">
    <property type="entry name" value="PROKAR_LIPOPROTEIN"/>
    <property type="match status" value="1"/>
</dbReference>
<comment type="caution">
    <text evidence="5">The sequence shown here is derived from an EMBL/GenBank/DDBJ whole genome shotgun (WGS) entry which is preliminary data.</text>
</comment>
<gene>
    <name evidence="5" type="ORF">ABDB84_07160</name>
</gene>
<comment type="similarity">
    <text evidence="1">Belongs to the SCO1/2 family.</text>
</comment>
<feature type="signal peptide" evidence="3">
    <location>
        <begin position="1"/>
        <end position="26"/>
    </location>
</feature>
<sequence>MRATTCLLLMLLALLSACSVQRPAFHALDISDDKDYGSELRLRDHDGRPRSLADFRGKVVTVFFGYLNCPDFCPTHLARQKAVLQKLGPDAARVQTLFVSVDPERDTPERIKAYVTAFDPSFIGLTGSAEEIAVAARQFHASYQKVPNPATPQAYSIDHSTLSMAFDPQGKLRLAIRHAASVDEVSDDLKLLLAGR</sequence>
<dbReference type="CDD" id="cd02968">
    <property type="entry name" value="SCO"/>
    <property type="match status" value="1"/>
</dbReference>